<dbReference type="SUPFAM" id="SSF53383">
    <property type="entry name" value="PLP-dependent transferases"/>
    <property type="match status" value="1"/>
</dbReference>
<dbReference type="Pfam" id="PF00202">
    <property type="entry name" value="Aminotran_3"/>
    <property type="match status" value="1"/>
</dbReference>
<dbReference type="GO" id="GO:0008483">
    <property type="term" value="F:transaminase activity"/>
    <property type="evidence" value="ECO:0007669"/>
    <property type="project" value="InterPro"/>
</dbReference>
<dbReference type="GO" id="GO:0030170">
    <property type="term" value="F:pyridoxal phosphate binding"/>
    <property type="evidence" value="ECO:0007669"/>
    <property type="project" value="InterPro"/>
</dbReference>
<dbReference type="Gene3D" id="3.40.640.10">
    <property type="entry name" value="Type I PLP-dependent aspartate aminotransferase-like (Major domain)"/>
    <property type="match status" value="1"/>
</dbReference>
<dbReference type="PANTHER" id="PTHR43713:SF3">
    <property type="entry name" value="GLUTAMATE-1-SEMIALDEHYDE 2,1-AMINOMUTASE 1, CHLOROPLASTIC-RELATED"/>
    <property type="match status" value="1"/>
</dbReference>
<evidence type="ECO:0000256" key="3">
    <source>
        <dbReference type="RuleBase" id="RU003560"/>
    </source>
</evidence>
<evidence type="ECO:0000313" key="4">
    <source>
        <dbReference type="EMBL" id="KAJ5190845.1"/>
    </source>
</evidence>
<dbReference type="Gene3D" id="3.90.1150.10">
    <property type="entry name" value="Aspartate Aminotransferase, domain 1"/>
    <property type="match status" value="1"/>
</dbReference>
<dbReference type="InterPro" id="IPR015424">
    <property type="entry name" value="PyrdxlP-dep_Trfase"/>
</dbReference>
<accession>A0A9W9J9N8</accession>
<comment type="similarity">
    <text evidence="3">Belongs to the class-III pyridoxal-phosphate-dependent aminotransferase family.</text>
</comment>
<evidence type="ECO:0000256" key="1">
    <source>
        <dbReference type="ARBA" id="ARBA00001933"/>
    </source>
</evidence>
<dbReference type="InterPro" id="IPR015421">
    <property type="entry name" value="PyrdxlP-dep_Trfase_major"/>
</dbReference>
<keyword evidence="4" id="KW-0808">Transferase</keyword>
<name>A0A9W9J9N8_9EURO</name>
<sequence length="467" mass="51021">MANTLRSDHSLAPKIITLLHEAENRYRQNHPNSQNLHEKAIGILPGGNTRSVLHTDPFPIYMDRGEGNRLIDVDGHEYLDLVGEMTAGVCGHSNPIIRDAIISTTTKTGLNLGATTAAEASFAEKIRNRFPSMERMRFCNSGTEANLYALSLARQATGLNKVIVFNGGYHGGVLMFLHGVAENTVDKNDWVVGTYNDEEGVQRLISDNKGIAAAVLVEGMQGAGGCIPGSVKFLHSIQKATKENGMIFIMDEVMTSRLAPGGLQSTIIDPQGNAPLKPDITTLGKYIAGGMTIGVFGGRKELLSLYDPRPFSESNVQKQPAQMSHSGTFNNNTLAMHVGLVALSAVYTPEVCTKLNALGDWFRQELLDRCRGTRMTVTGVGAVCNIHFGGSHEDGLEILRIEDLNARRSIDDSVLGDIFWFRAVQKGFWIARRGMLALTMGTTRAELQGFLDFVEDISREFRNLQAI</sequence>
<protein>
    <submittedName>
        <fullName evidence="4">Pyridoxal phosphate-dependent transferase</fullName>
    </submittedName>
</protein>
<comment type="caution">
    <text evidence="4">The sequence shown here is derived from an EMBL/GenBank/DDBJ whole genome shotgun (WGS) entry which is preliminary data.</text>
</comment>
<proteinExistence type="inferred from homology"/>
<dbReference type="EMBL" id="JAPQKR010000016">
    <property type="protein sequence ID" value="KAJ5190845.1"/>
    <property type="molecule type" value="Genomic_DNA"/>
</dbReference>
<organism evidence="4 5">
    <name type="scientific">Penicillium cinerascens</name>
    <dbReference type="NCBI Taxonomy" id="70096"/>
    <lineage>
        <taxon>Eukaryota</taxon>
        <taxon>Fungi</taxon>
        <taxon>Dikarya</taxon>
        <taxon>Ascomycota</taxon>
        <taxon>Pezizomycotina</taxon>
        <taxon>Eurotiomycetes</taxon>
        <taxon>Eurotiomycetidae</taxon>
        <taxon>Eurotiales</taxon>
        <taxon>Aspergillaceae</taxon>
        <taxon>Penicillium</taxon>
    </lineage>
</organism>
<evidence type="ECO:0000256" key="2">
    <source>
        <dbReference type="ARBA" id="ARBA00022898"/>
    </source>
</evidence>
<keyword evidence="2 3" id="KW-0663">Pyridoxal phosphate</keyword>
<dbReference type="InterPro" id="IPR015422">
    <property type="entry name" value="PyrdxlP-dep_Trfase_small"/>
</dbReference>
<keyword evidence="5" id="KW-1185">Reference proteome</keyword>
<dbReference type="GeneID" id="83184187"/>
<dbReference type="OrthoDB" id="425114at2759"/>
<evidence type="ECO:0000313" key="5">
    <source>
        <dbReference type="Proteomes" id="UP001150904"/>
    </source>
</evidence>
<reference evidence="4" key="1">
    <citation type="submission" date="2022-12" db="EMBL/GenBank/DDBJ databases">
        <authorList>
            <person name="Petersen C."/>
        </authorList>
    </citation>
    <scope>NUCLEOTIDE SEQUENCE</scope>
    <source>
        <strain evidence="4">IBT 15544</strain>
    </source>
</reference>
<gene>
    <name evidence="4" type="ORF">N7498_009830</name>
</gene>
<dbReference type="PANTHER" id="PTHR43713">
    <property type="entry name" value="GLUTAMATE-1-SEMIALDEHYDE 2,1-AMINOMUTASE"/>
    <property type="match status" value="1"/>
</dbReference>
<dbReference type="AlphaFoldDB" id="A0A9W9J9N8"/>
<comment type="cofactor">
    <cofactor evidence="1">
        <name>pyridoxal 5'-phosphate</name>
        <dbReference type="ChEBI" id="CHEBI:597326"/>
    </cofactor>
</comment>
<dbReference type="InterPro" id="IPR005814">
    <property type="entry name" value="Aminotrans_3"/>
</dbReference>
<dbReference type="RefSeq" id="XP_058303785.1">
    <property type="nucleotide sequence ID" value="XM_058456886.1"/>
</dbReference>
<dbReference type="Proteomes" id="UP001150904">
    <property type="component" value="Unassembled WGS sequence"/>
</dbReference>
<reference evidence="4" key="2">
    <citation type="journal article" date="2023" name="IMA Fungus">
        <title>Comparative genomic study of the Penicillium genus elucidates a diverse pangenome and 15 lateral gene transfer events.</title>
        <authorList>
            <person name="Petersen C."/>
            <person name="Sorensen T."/>
            <person name="Nielsen M.R."/>
            <person name="Sondergaard T.E."/>
            <person name="Sorensen J.L."/>
            <person name="Fitzpatrick D.A."/>
            <person name="Frisvad J.C."/>
            <person name="Nielsen K.L."/>
        </authorList>
    </citation>
    <scope>NUCLEOTIDE SEQUENCE</scope>
    <source>
        <strain evidence="4">IBT 15544</strain>
    </source>
</reference>